<sequence length="196" mass="21921">MCPTITAITTYVLQQLDVRRFWTVRSVYKKTVNIQAGELLLALQAASSPMSPISMLTDMEVRDFEALPVKPGQQVSISRDRIHISSLETPVTFLLRPKEVQSTRLTSPPAQFPWGRLLSQVRQAITGSQAGIFRLLFCDFTDPQAVKTGGEYSLILQRHKIISANAVYVWNRACTGGCLPKPGRTDRTGDRPYARK</sequence>
<evidence type="ECO:0000313" key="2">
    <source>
        <dbReference type="EMBL" id="SQB15960.1"/>
    </source>
</evidence>
<dbReference type="EMBL" id="CZAB01000080">
    <property type="protein sequence ID" value="CUQ06005.1"/>
    <property type="molecule type" value="Genomic_DNA"/>
</dbReference>
<dbReference type="Proteomes" id="UP000251853">
    <property type="component" value="Unassembled WGS sequence"/>
</dbReference>
<keyword evidence="4" id="KW-1185">Reference proteome</keyword>
<proteinExistence type="predicted"/>
<dbReference type="RefSeq" id="WP_057572920.1">
    <property type="nucleotide sequence ID" value="NZ_CATYWZ010000054.1"/>
</dbReference>
<dbReference type="EMBL" id="UAVW01000019">
    <property type="protein sequence ID" value="SQB15960.1"/>
    <property type="molecule type" value="Genomic_DNA"/>
</dbReference>
<accession>A0A174TE95</accession>
<evidence type="ECO:0000313" key="3">
    <source>
        <dbReference type="Proteomes" id="UP000095512"/>
    </source>
</evidence>
<protein>
    <submittedName>
        <fullName evidence="1">Uncharacterized protein</fullName>
    </submittedName>
</protein>
<dbReference type="AlphaFoldDB" id="A0A174TE95"/>
<name>A0A174TE95_9FIRM</name>
<gene>
    <name evidence="1" type="ORF">ERS852480_04750</name>
    <name evidence="2" type="ORF">NCTC11224_05055</name>
</gene>
<reference evidence="2 4" key="2">
    <citation type="submission" date="2018-06" db="EMBL/GenBank/DDBJ databases">
        <authorList>
            <consortium name="Pathogen Informatics"/>
            <person name="Doyle S."/>
        </authorList>
    </citation>
    <scope>NUCLEOTIDE SEQUENCE [LARGE SCALE GENOMIC DNA]</scope>
    <source>
        <strain evidence="2 4">NCTC11224</strain>
    </source>
</reference>
<dbReference type="Proteomes" id="UP000095512">
    <property type="component" value="Unassembled WGS sequence"/>
</dbReference>
<reference evidence="1 3" key="1">
    <citation type="submission" date="2015-09" db="EMBL/GenBank/DDBJ databases">
        <authorList>
            <consortium name="Pathogen Informatics"/>
        </authorList>
    </citation>
    <scope>NUCLEOTIDE SEQUENCE [LARGE SCALE GENOMIC DNA]</scope>
    <source>
        <strain evidence="1 3">2789STDY5834865</strain>
    </source>
</reference>
<evidence type="ECO:0000313" key="1">
    <source>
        <dbReference type="EMBL" id="CUQ06005.1"/>
    </source>
</evidence>
<organism evidence="1 3">
    <name type="scientific">Enterocloster clostridioformis</name>
    <dbReference type="NCBI Taxonomy" id="1531"/>
    <lineage>
        <taxon>Bacteria</taxon>
        <taxon>Bacillati</taxon>
        <taxon>Bacillota</taxon>
        <taxon>Clostridia</taxon>
        <taxon>Lachnospirales</taxon>
        <taxon>Lachnospiraceae</taxon>
        <taxon>Enterocloster</taxon>
    </lineage>
</organism>
<evidence type="ECO:0000313" key="4">
    <source>
        <dbReference type="Proteomes" id="UP000251853"/>
    </source>
</evidence>